<dbReference type="PROSITE" id="PS00639">
    <property type="entry name" value="THIOL_PROTEASE_HIS"/>
    <property type="match status" value="1"/>
</dbReference>
<dbReference type="STRING" id="595528.A0A0D2WRD6"/>
<dbReference type="Pfam" id="PF08246">
    <property type="entry name" value="Inhibitor_I29"/>
    <property type="match status" value="1"/>
</dbReference>
<dbReference type="InterPro" id="IPR038765">
    <property type="entry name" value="Papain-like_cys_pep_sf"/>
</dbReference>
<keyword evidence="3" id="KW-0378">Hydrolase</keyword>
<evidence type="ECO:0000313" key="9">
    <source>
        <dbReference type="EMBL" id="KJE93763.1"/>
    </source>
</evidence>
<evidence type="ECO:0000256" key="5">
    <source>
        <dbReference type="ARBA" id="ARBA00023157"/>
    </source>
</evidence>
<dbReference type="InterPro" id="IPR025661">
    <property type="entry name" value="Pept_asp_AS"/>
</dbReference>
<dbReference type="PRINTS" id="PR00705">
    <property type="entry name" value="PAPAIN"/>
</dbReference>
<sequence>MKAFTAVALLALVACATAMPFAEWKALHNRQYASAQEEALRQEIYLSNLELINEHNAAGRHSYTLGMNEFGDLAHHEFAAKYLGVRFNGVNATKSFASSTYLPRMVSLPDSVDWRTAGIVTPVKNQGQCGSCWSFSTTGSVEGQHARKTGTLVSLSEQNLVDCSSQEGNEGCNGGLMDDAFEYIIKNGGIDTEASYPYTATTGTCKFNAANIGATVASYQDIITGSESDLQNAVATVGPVSVAIDASHINFQFYFTGVYNEKKCSTTQLDHGVLAVGYGTSTEGKDYWLVKNSWGATWGKAGYIWMSRNADNQCGIATSASYPLV</sequence>
<evidence type="ECO:0000256" key="2">
    <source>
        <dbReference type="ARBA" id="ARBA00022670"/>
    </source>
</evidence>
<dbReference type="InterPro" id="IPR025660">
    <property type="entry name" value="Pept_his_AS"/>
</dbReference>
<feature type="domain" description="Cathepsin propeptide inhibitor" evidence="8">
    <location>
        <begin position="21"/>
        <end position="78"/>
    </location>
</feature>
<dbReference type="GO" id="GO:0008234">
    <property type="term" value="F:cysteine-type peptidase activity"/>
    <property type="evidence" value="ECO:0007669"/>
    <property type="project" value="UniProtKB-KW"/>
</dbReference>
<organism evidence="9 10">
    <name type="scientific">Capsaspora owczarzaki (strain ATCC 30864)</name>
    <dbReference type="NCBI Taxonomy" id="595528"/>
    <lineage>
        <taxon>Eukaryota</taxon>
        <taxon>Filasterea</taxon>
        <taxon>Capsaspora</taxon>
    </lineage>
</organism>
<evidence type="ECO:0000256" key="6">
    <source>
        <dbReference type="SAM" id="SignalP"/>
    </source>
</evidence>
<keyword evidence="4" id="KW-0788">Thiol protease</keyword>
<dbReference type="InterPro" id="IPR000169">
    <property type="entry name" value="Pept_cys_AS"/>
</dbReference>
<dbReference type="PROSITE" id="PS00139">
    <property type="entry name" value="THIOL_PROTEASE_CYS"/>
    <property type="match status" value="1"/>
</dbReference>
<dbReference type="InParanoid" id="A0A0D2WRD6"/>
<evidence type="ECO:0000259" key="7">
    <source>
        <dbReference type="SMART" id="SM00645"/>
    </source>
</evidence>
<comment type="similarity">
    <text evidence="1">Belongs to the peptidase C1 family.</text>
</comment>
<dbReference type="CDD" id="cd02248">
    <property type="entry name" value="Peptidase_C1A"/>
    <property type="match status" value="1"/>
</dbReference>
<dbReference type="PhylomeDB" id="A0A0D2WRD6"/>
<dbReference type="Proteomes" id="UP000008743">
    <property type="component" value="Unassembled WGS sequence"/>
</dbReference>
<gene>
    <name evidence="9" type="ORF">CAOG_004509</name>
</gene>
<evidence type="ECO:0000256" key="3">
    <source>
        <dbReference type="ARBA" id="ARBA00022801"/>
    </source>
</evidence>
<dbReference type="Gene3D" id="3.90.70.10">
    <property type="entry name" value="Cysteine proteinases"/>
    <property type="match status" value="1"/>
</dbReference>
<feature type="signal peptide" evidence="6">
    <location>
        <begin position="1"/>
        <end position="18"/>
    </location>
</feature>
<dbReference type="InterPro" id="IPR039417">
    <property type="entry name" value="Peptidase_C1A_papain-like"/>
</dbReference>
<dbReference type="MEROPS" id="C01.092"/>
<dbReference type="PROSITE" id="PS00640">
    <property type="entry name" value="THIOL_PROTEASE_ASN"/>
    <property type="match status" value="1"/>
</dbReference>
<keyword evidence="6" id="KW-0732">Signal</keyword>
<dbReference type="InterPro" id="IPR013201">
    <property type="entry name" value="Prot_inhib_I29"/>
</dbReference>
<dbReference type="SMART" id="SM00848">
    <property type="entry name" value="Inhibitor_I29"/>
    <property type="match status" value="1"/>
</dbReference>
<dbReference type="SUPFAM" id="SSF54001">
    <property type="entry name" value="Cysteine proteinases"/>
    <property type="match status" value="1"/>
</dbReference>
<evidence type="ECO:0000256" key="1">
    <source>
        <dbReference type="ARBA" id="ARBA00008455"/>
    </source>
</evidence>
<dbReference type="AlphaFoldDB" id="A0A0D2WRD6"/>
<keyword evidence="10" id="KW-1185">Reference proteome</keyword>
<reference evidence="10" key="1">
    <citation type="submission" date="2011-02" db="EMBL/GenBank/DDBJ databases">
        <title>The Genome Sequence of Capsaspora owczarzaki ATCC 30864.</title>
        <authorList>
            <person name="Russ C."/>
            <person name="Cuomo C."/>
            <person name="Burger G."/>
            <person name="Gray M.W."/>
            <person name="Holland P.W.H."/>
            <person name="King N."/>
            <person name="Lang F.B.F."/>
            <person name="Roger A.J."/>
            <person name="Ruiz-Trillo I."/>
            <person name="Young S.K."/>
            <person name="Zeng Q."/>
            <person name="Gargeya S."/>
            <person name="Alvarado L."/>
            <person name="Berlin A."/>
            <person name="Chapman S.B."/>
            <person name="Chen Z."/>
            <person name="Freedman E."/>
            <person name="Gellesch M."/>
            <person name="Goldberg J."/>
            <person name="Griggs A."/>
            <person name="Gujja S."/>
            <person name="Heilman E."/>
            <person name="Heiman D."/>
            <person name="Howarth C."/>
            <person name="Mehta T."/>
            <person name="Neiman D."/>
            <person name="Pearson M."/>
            <person name="Roberts A."/>
            <person name="Saif S."/>
            <person name="Shea T."/>
            <person name="Shenoy N."/>
            <person name="Sisk P."/>
            <person name="Stolte C."/>
            <person name="Sykes S."/>
            <person name="White J."/>
            <person name="Yandava C."/>
            <person name="Haas B."/>
            <person name="Nusbaum C."/>
            <person name="Birren B."/>
        </authorList>
    </citation>
    <scope>NUCLEOTIDE SEQUENCE</scope>
    <source>
        <strain evidence="10">ATCC 30864</strain>
    </source>
</reference>
<feature type="chain" id="PRO_5018686947" evidence="6">
    <location>
        <begin position="19"/>
        <end position="325"/>
    </location>
</feature>
<dbReference type="GO" id="GO:0006508">
    <property type="term" value="P:proteolysis"/>
    <property type="evidence" value="ECO:0007669"/>
    <property type="project" value="UniProtKB-KW"/>
</dbReference>
<dbReference type="InterPro" id="IPR000668">
    <property type="entry name" value="Peptidase_C1A_C"/>
</dbReference>
<dbReference type="OrthoDB" id="10253408at2759"/>
<protein>
    <submittedName>
        <fullName evidence="9">Cathepsin L2</fullName>
    </submittedName>
</protein>
<evidence type="ECO:0000313" key="10">
    <source>
        <dbReference type="Proteomes" id="UP000008743"/>
    </source>
</evidence>
<evidence type="ECO:0000259" key="8">
    <source>
        <dbReference type="SMART" id="SM00848"/>
    </source>
</evidence>
<dbReference type="Pfam" id="PF00112">
    <property type="entry name" value="Peptidase_C1"/>
    <property type="match status" value="1"/>
</dbReference>
<accession>A0A0D2WRD6</accession>
<proteinExistence type="inferred from homology"/>
<name>A0A0D2WRD6_CAPO3</name>
<feature type="domain" description="Peptidase C1A papain C-terminal" evidence="7">
    <location>
        <begin position="108"/>
        <end position="324"/>
    </location>
</feature>
<dbReference type="InterPro" id="IPR013128">
    <property type="entry name" value="Peptidase_C1A"/>
</dbReference>
<dbReference type="OMA" id="EGETCCC"/>
<dbReference type="FunFam" id="3.90.70.10:FF:000006">
    <property type="entry name" value="Cathepsin S"/>
    <property type="match status" value="1"/>
</dbReference>
<dbReference type="EMBL" id="KE346366">
    <property type="protein sequence ID" value="KJE93763.1"/>
    <property type="molecule type" value="Genomic_DNA"/>
</dbReference>
<keyword evidence="2" id="KW-0645">Protease</keyword>
<keyword evidence="5" id="KW-1015">Disulfide bond</keyword>
<dbReference type="SMART" id="SM00645">
    <property type="entry name" value="Pept_C1"/>
    <property type="match status" value="1"/>
</dbReference>
<dbReference type="eggNOG" id="KOG1543">
    <property type="taxonomic scope" value="Eukaryota"/>
</dbReference>
<dbReference type="RefSeq" id="XP_004347256.1">
    <property type="nucleotide sequence ID" value="XM_004347206.2"/>
</dbReference>
<evidence type="ECO:0000256" key="4">
    <source>
        <dbReference type="ARBA" id="ARBA00022807"/>
    </source>
</evidence>
<dbReference type="PANTHER" id="PTHR12411">
    <property type="entry name" value="CYSTEINE PROTEASE FAMILY C1-RELATED"/>
    <property type="match status" value="1"/>
</dbReference>